<evidence type="ECO:0000313" key="2">
    <source>
        <dbReference type="EMBL" id="MPL79769.1"/>
    </source>
</evidence>
<proteinExistence type="predicted"/>
<comment type="caution">
    <text evidence="2">The sequence shown here is derived from an EMBL/GenBank/DDBJ whole genome shotgun (WGS) entry which is preliminary data.</text>
</comment>
<name>A0A644ULM8_9ZZZZ</name>
<sequence length="381" mass="44029">MKTNGFKQDDALGFCANPKYENKMVLGPTPIIGSGAIVPPSSNYEIPKLPMVQIWASAVDVVNNNYVSVESLVQMIKESELDSQIISLRELNIKEIECEDKELKGELMKEYKTIKNKLPLITFSSYLKDYRDENHLYHYTGLIVLDVDLKENPTLPLRIKTLKRNISDCPNTFLMFDSPRGEGYGIKIVVRISLNSEIILCNEELKKELDNSKRKELIDTIKDFHYQAHQRIREYYSNKFDLEIDKGAKNFQGVCFLSGDIKLFINPNSSLFNIVWAKMKKEVIIYNTYDFNYSTTSNTEILEAILKDFTKNCSGRNTATFTIAVQAKYYNISENEILNFVMNKWGDDDFDQKEALRAIRNGFKYTPYVQYIFNNNNSNNL</sequence>
<dbReference type="AlphaFoldDB" id="A0A644ULM8"/>
<dbReference type="Pfam" id="PF08800">
    <property type="entry name" value="BT4734-like_N"/>
    <property type="match status" value="1"/>
</dbReference>
<reference evidence="2" key="1">
    <citation type="submission" date="2019-08" db="EMBL/GenBank/DDBJ databases">
        <authorList>
            <person name="Kucharzyk K."/>
            <person name="Murdoch R.W."/>
            <person name="Higgins S."/>
            <person name="Loffler F."/>
        </authorList>
    </citation>
    <scope>NUCLEOTIDE SEQUENCE</scope>
</reference>
<protein>
    <recommendedName>
        <fullName evidence="1">BT4734-like N-terminal domain-containing protein</fullName>
    </recommendedName>
</protein>
<gene>
    <name evidence="2" type="ORF">SDC9_25654</name>
</gene>
<dbReference type="InterPro" id="IPR014907">
    <property type="entry name" value="BT4734-like_N"/>
</dbReference>
<evidence type="ECO:0000259" key="1">
    <source>
        <dbReference type="Pfam" id="PF08800"/>
    </source>
</evidence>
<dbReference type="EMBL" id="VSSQ01000130">
    <property type="protein sequence ID" value="MPL79769.1"/>
    <property type="molecule type" value="Genomic_DNA"/>
</dbReference>
<accession>A0A644ULM8</accession>
<organism evidence="2">
    <name type="scientific">bioreactor metagenome</name>
    <dbReference type="NCBI Taxonomy" id="1076179"/>
    <lineage>
        <taxon>unclassified sequences</taxon>
        <taxon>metagenomes</taxon>
        <taxon>ecological metagenomes</taxon>
    </lineage>
</organism>
<feature type="domain" description="BT4734-like N-terminal" evidence="1">
    <location>
        <begin position="114"/>
        <end position="263"/>
    </location>
</feature>